<reference evidence="1 2" key="1">
    <citation type="submission" date="2020-08" db="EMBL/GenBank/DDBJ databases">
        <title>Genomic Encyclopedia of Type Strains, Phase IV (KMG-IV): sequencing the most valuable type-strain genomes for metagenomic binning, comparative biology and taxonomic classification.</title>
        <authorList>
            <person name="Goeker M."/>
        </authorList>
    </citation>
    <scope>NUCLEOTIDE SEQUENCE [LARGE SCALE GENOMIC DNA]</scope>
    <source>
        <strain evidence="1 2">DSM 24194</strain>
    </source>
</reference>
<dbReference type="AlphaFoldDB" id="A0A839Z245"/>
<comment type="caution">
    <text evidence="1">The sequence shown here is derived from an EMBL/GenBank/DDBJ whole genome shotgun (WGS) entry which is preliminary data.</text>
</comment>
<dbReference type="EMBL" id="JACICF010000001">
    <property type="protein sequence ID" value="MBB3764107.1"/>
    <property type="molecule type" value="Genomic_DNA"/>
</dbReference>
<protein>
    <recommendedName>
        <fullName evidence="3">DUF4440 domain-containing protein</fullName>
    </recommendedName>
</protein>
<dbReference type="SUPFAM" id="SSF54427">
    <property type="entry name" value="NTF2-like"/>
    <property type="match status" value="1"/>
</dbReference>
<evidence type="ECO:0008006" key="3">
    <source>
        <dbReference type="Google" id="ProtNLM"/>
    </source>
</evidence>
<name>A0A839Z245_9SPHN</name>
<evidence type="ECO:0000313" key="2">
    <source>
        <dbReference type="Proteomes" id="UP000578569"/>
    </source>
</evidence>
<accession>A0A839Z245</accession>
<evidence type="ECO:0000313" key="1">
    <source>
        <dbReference type="EMBL" id="MBB3764107.1"/>
    </source>
</evidence>
<dbReference type="Proteomes" id="UP000578569">
    <property type="component" value="Unassembled WGS sequence"/>
</dbReference>
<gene>
    <name evidence="1" type="ORF">FHS50_001130</name>
</gene>
<dbReference type="Gene3D" id="3.10.450.50">
    <property type="match status" value="1"/>
</dbReference>
<organism evidence="1 2">
    <name type="scientific">Sphingomicrobium lutaoense</name>
    <dbReference type="NCBI Taxonomy" id="515949"/>
    <lineage>
        <taxon>Bacteria</taxon>
        <taxon>Pseudomonadati</taxon>
        <taxon>Pseudomonadota</taxon>
        <taxon>Alphaproteobacteria</taxon>
        <taxon>Sphingomonadales</taxon>
        <taxon>Sphingomonadaceae</taxon>
        <taxon>Sphingomicrobium</taxon>
    </lineage>
</organism>
<proteinExistence type="predicted"/>
<sequence length="152" mass="16547">MIASLLIASMPPPAEGAYPYAILDTAKVVIEAVATGDAVTASALMEEDAQLIVVDEREAGQPRVRIRTMTALLDHLEPAPDHHEPLGMPKVLQDGGLAQVWVPYAFYVGGERRHCGTNNLTLVQRGMTWKVATISMTMVPPDRCADIAREER</sequence>
<keyword evidence="2" id="KW-1185">Reference proteome</keyword>
<dbReference type="RefSeq" id="WP_183933395.1">
    <property type="nucleotide sequence ID" value="NZ_JACICF010000001.1"/>
</dbReference>
<dbReference type="InterPro" id="IPR032710">
    <property type="entry name" value="NTF2-like_dom_sf"/>
</dbReference>